<dbReference type="Proteomes" id="UP000595564">
    <property type="component" value="Chromosome"/>
</dbReference>
<dbReference type="RefSeq" id="WP_201327336.1">
    <property type="nucleotide sequence ID" value="NZ_AP017470.1"/>
</dbReference>
<dbReference type="Gene3D" id="1.20.850.10">
    <property type="entry name" value="Hydroxylamine Oxidoreductase, Chain A, domain 2"/>
    <property type="match status" value="1"/>
</dbReference>
<dbReference type="SUPFAM" id="SSF48695">
    <property type="entry name" value="Multiheme cytochromes"/>
    <property type="match status" value="1"/>
</dbReference>
<dbReference type="KEGG" id="thyd:TTHT_1535"/>
<dbReference type="PANTHER" id="PTHR35038">
    <property type="entry name" value="DISSIMILATORY SULFITE REDUCTASE SIRA"/>
    <property type="match status" value="1"/>
</dbReference>
<dbReference type="Gene3D" id="1.10.780.10">
    <property type="entry name" value="Hydroxylamine Oxidoreductase, Chain A, domain 1"/>
    <property type="match status" value="1"/>
</dbReference>
<sequence length="449" mass="50457">MRKGVLILVLFAFTALFAYGENNATKGNNYPNLSKADLKIKRGYSKEALKCIQCHSEKTPGIVADWKDGRMAHAGVSCYDCHVVKKSNPMASQCPGVKGTNIYISPMVSSKTCQKCHPTEVEQFLKSGHAKLAAAPVVDKAKFQKLMYHFEGGEFMGVKKGIGKNTATRRSGCQMCHGTKVEVKNGKPINGTWPAGVGTRYPDGGIGNCSVCHTRHRFSIEEARKPEACASCHLGPDHPNIEIYLESKHGQMYLTDGEKWNWDSAPDAWEPGDYRAPTCATCHMSGIGELSTTHNVNERLHWDLMHKKSVVRSGERGNGKKGRPLMKKVCQNCHSKTQTDATFETLDDSVALYNEYFEKADKMLKDLKAKGLLKKDPWSDSFQELYYFLWHHVGRRARMGAAMNGPDYAHWHGFFQLFQVFKDMQEIYNYRIKHNKIEEVSFVMSSAPL</sequence>
<dbReference type="InterPro" id="IPR051829">
    <property type="entry name" value="Multiheme_Cytochr_ET"/>
</dbReference>
<protein>
    <submittedName>
        <fullName evidence="4">Hydroxylamine oxidase</fullName>
    </submittedName>
</protein>
<evidence type="ECO:0000256" key="2">
    <source>
        <dbReference type="SAM" id="SignalP"/>
    </source>
</evidence>
<feature type="domain" description="Cytochrome c-552/4" evidence="3">
    <location>
        <begin position="37"/>
        <end position="82"/>
    </location>
</feature>
<feature type="chain" id="PRO_5032456825" evidence="2">
    <location>
        <begin position="21"/>
        <end position="449"/>
    </location>
</feature>
<evidence type="ECO:0000313" key="5">
    <source>
        <dbReference type="Proteomes" id="UP000595564"/>
    </source>
</evidence>
<reference evidence="4 5" key="1">
    <citation type="journal article" date="2012" name="Extremophiles">
        <title>Thermotomaculum hydrothermale gen. nov., sp. nov., a novel heterotrophic thermophile within the phylum Acidobacteria from a deep-sea hydrothermal vent chimney in the Southern Okinawa Trough.</title>
        <authorList>
            <person name="Izumi H."/>
            <person name="Nunoura T."/>
            <person name="Miyazaki M."/>
            <person name="Mino S."/>
            <person name="Toki T."/>
            <person name="Takai K."/>
            <person name="Sako Y."/>
            <person name="Sawabe T."/>
            <person name="Nakagawa S."/>
        </authorList>
    </citation>
    <scope>NUCLEOTIDE SEQUENCE [LARGE SCALE GENOMIC DNA]</scope>
    <source>
        <strain evidence="4 5">AC55</strain>
    </source>
</reference>
<feature type="signal peptide" evidence="2">
    <location>
        <begin position="1"/>
        <end position="20"/>
    </location>
</feature>
<gene>
    <name evidence="4" type="ORF">TTHT_1535</name>
</gene>
<organism evidence="4 5">
    <name type="scientific">Thermotomaculum hydrothermale</name>
    <dbReference type="NCBI Taxonomy" id="981385"/>
    <lineage>
        <taxon>Bacteria</taxon>
        <taxon>Pseudomonadati</taxon>
        <taxon>Acidobacteriota</taxon>
        <taxon>Holophagae</taxon>
        <taxon>Thermotomaculales</taxon>
        <taxon>Thermotomaculaceae</taxon>
        <taxon>Thermotomaculum</taxon>
    </lineage>
</organism>
<evidence type="ECO:0000259" key="3">
    <source>
        <dbReference type="Pfam" id="PF13435"/>
    </source>
</evidence>
<dbReference type="EMBL" id="AP017470">
    <property type="protein sequence ID" value="BBB33037.1"/>
    <property type="molecule type" value="Genomic_DNA"/>
</dbReference>
<proteinExistence type="predicted"/>
<dbReference type="InterPro" id="IPR023155">
    <property type="entry name" value="Cyt_c-552/4"/>
</dbReference>
<dbReference type="InterPro" id="IPR036280">
    <property type="entry name" value="Multihaem_cyt_sf"/>
</dbReference>
<evidence type="ECO:0000256" key="1">
    <source>
        <dbReference type="ARBA" id="ARBA00022729"/>
    </source>
</evidence>
<name>A0A7R6PMX7_9BACT</name>
<keyword evidence="5" id="KW-1185">Reference proteome</keyword>
<keyword evidence="1 2" id="KW-0732">Signal</keyword>
<dbReference type="Pfam" id="PF13447">
    <property type="entry name" value="Multi-haem_cyto"/>
    <property type="match status" value="1"/>
</dbReference>
<dbReference type="AlphaFoldDB" id="A0A7R6PMX7"/>
<evidence type="ECO:0000313" key="4">
    <source>
        <dbReference type="EMBL" id="BBB33037.1"/>
    </source>
</evidence>
<accession>A0A7R6PMX7</accession>
<dbReference type="Pfam" id="PF13435">
    <property type="entry name" value="Cytochrome_C554"/>
    <property type="match status" value="1"/>
</dbReference>